<reference evidence="3" key="1">
    <citation type="submission" date="2023-07" db="EMBL/GenBank/DDBJ databases">
        <title>draft genome sequence of fig (Ficus carica).</title>
        <authorList>
            <person name="Takahashi T."/>
            <person name="Nishimura K."/>
        </authorList>
    </citation>
    <scope>NUCLEOTIDE SEQUENCE</scope>
</reference>
<feature type="region of interest" description="Disordered" evidence="1">
    <location>
        <begin position="30"/>
        <end position="50"/>
    </location>
</feature>
<sequence length="50" mass="5522">MPENRGCEAEVHGAQLGGSGGAETVWCRGHHPRRPSSARKNCCRQFTKDR</sequence>
<keyword evidence="4" id="KW-1185">Reference proteome</keyword>
<accession>A0AA88JBW7</accession>
<name>A0AA88JBW7_FICCA</name>
<dbReference type="AlphaFoldDB" id="A0AA88JBW7"/>
<proteinExistence type="predicted"/>
<evidence type="ECO:0000313" key="2">
    <source>
        <dbReference type="EMBL" id="GMN21635.1"/>
    </source>
</evidence>
<organism evidence="3 4">
    <name type="scientific">Ficus carica</name>
    <name type="common">Common fig</name>
    <dbReference type="NCBI Taxonomy" id="3494"/>
    <lineage>
        <taxon>Eukaryota</taxon>
        <taxon>Viridiplantae</taxon>
        <taxon>Streptophyta</taxon>
        <taxon>Embryophyta</taxon>
        <taxon>Tracheophyta</taxon>
        <taxon>Spermatophyta</taxon>
        <taxon>Magnoliopsida</taxon>
        <taxon>eudicotyledons</taxon>
        <taxon>Gunneridae</taxon>
        <taxon>Pentapetalae</taxon>
        <taxon>rosids</taxon>
        <taxon>fabids</taxon>
        <taxon>Rosales</taxon>
        <taxon>Moraceae</taxon>
        <taxon>Ficeae</taxon>
        <taxon>Ficus</taxon>
    </lineage>
</organism>
<protein>
    <submittedName>
        <fullName evidence="3">Uncharacterized protein</fullName>
    </submittedName>
</protein>
<dbReference type="EMBL" id="BTGU01000616">
    <property type="protein sequence ID" value="GMN68449.1"/>
    <property type="molecule type" value="Genomic_DNA"/>
</dbReference>
<dbReference type="EMBL" id="BTGU01001327">
    <property type="protein sequence ID" value="GMN21635.1"/>
    <property type="molecule type" value="Genomic_DNA"/>
</dbReference>
<evidence type="ECO:0000256" key="1">
    <source>
        <dbReference type="SAM" id="MobiDB-lite"/>
    </source>
</evidence>
<comment type="caution">
    <text evidence="3">The sequence shown here is derived from an EMBL/GenBank/DDBJ whole genome shotgun (WGS) entry which is preliminary data.</text>
</comment>
<dbReference type="Proteomes" id="UP001187192">
    <property type="component" value="Unassembled WGS sequence"/>
</dbReference>
<evidence type="ECO:0000313" key="3">
    <source>
        <dbReference type="EMBL" id="GMN68449.1"/>
    </source>
</evidence>
<evidence type="ECO:0000313" key="4">
    <source>
        <dbReference type="Proteomes" id="UP001187192"/>
    </source>
</evidence>
<gene>
    <name evidence="3" type="ORF">TIFTF001_037507</name>
    <name evidence="2" type="ORF">TIFTF001_040076</name>
</gene>